<comment type="similarity">
    <text evidence="3">Belongs to the TTC4 family.</text>
</comment>
<evidence type="ECO:0000256" key="1">
    <source>
        <dbReference type="ARBA" id="ARBA00022737"/>
    </source>
</evidence>
<evidence type="ECO:0000256" key="3">
    <source>
        <dbReference type="ARBA" id="ARBA00023602"/>
    </source>
</evidence>
<dbReference type="GO" id="GO:0030544">
    <property type="term" value="F:Hsp70 protein binding"/>
    <property type="evidence" value="ECO:0007669"/>
    <property type="project" value="TreeGrafter"/>
</dbReference>
<organism evidence="5">
    <name type="scientific">Caligus clemensi</name>
    <name type="common">Sea louse</name>
    <dbReference type="NCBI Taxonomy" id="344056"/>
    <lineage>
        <taxon>Eukaryota</taxon>
        <taxon>Metazoa</taxon>
        <taxon>Ecdysozoa</taxon>
        <taxon>Arthropoda</taxon>
        <taxon>Crustacea</taxon>
        <taxon>Multicrustacea</taxon>
        <taxon>Hexanauplia</taxon>
        <taxon>Copepoda</taxon>
        <taxon>Siphonostomatoida</taxon>
        <taxon>Caligidae</taxon>
        <taxon>Caligus</taxon>
    </lineage>
</organism>
<accession>C1C1J5</accession>
<feature type="domain" description="Cns1/TTC4 wheel" evidence="4">
    <location>
        <begin position="283"/>
        <end position="395"/>
    </location>
</feature>
<keyword evidence="2" id="KW-0802">TPR repeat</keyword>
<protein>
    <submittedName>
        <fullName evidence="5">Tetratricopeptide repeat protein 4</fullName>
    </submittedName>
</protein>
<dbReference type="EMBL" id="BT080724">
    <property type="protein sequence ID" value="ACO15148.1"/>
    <property type="molecule type" value="mRNA"/>
</dbReference>
<dbReference type="InterPro" id="IPR004212">
    <property type="entry name" value="GTF2I"/>
</dbReference>
<dbReference type="SUPFAM" id="SSF48452">
    <property type="entry name" value="TPR-like"/>
    <property type="match status" value="1"/>
</dbReference>
<proteinExistence type="evidence at transcript level"/>
<dbReference type="CDD" id="cd21380">
    <property type="entry name" value="CTWD_Cns1"/>
    <property type="match status" value="1"/>
</dbReference>
<dbReference type="InterPro" id="IPR044059">
    <property type="entry name" value="Csn1/TTC4_wheel"/>
</dbReference>
<dbReference type="Pfam" id="PF18972">
    <property type="entry name" value="Wheel"/>
    <property type="match status" value="1"/>
</dbReference>
<dbReference type="SMART" id="SM00028">
    <property type="entry name" value="TPR"/>
    <property type="match status" value="2"/>
</dbReference>
<dbReference type="InterPro" id="IPR019734">
    <property type="entry name" value="TPR_rpt"/>
</dbReference>
<name>C1C1J5_CALCM</name>
<dbReference type="InterPro" id="IPR011990">
    <property type="entry name" value="TPR-like_helical_dom_sf"/>
</dbReference>
<evidence type="ECO:0000313" key="5">
    <source>
        <dbReference type="EMBL" id="ACO15148.1"/>
    </source>
</evidence>
<gene>
    <name evidence="5" type="primary">TTC4</name>
</gene>
<dbReference type="PROSITE" id="PS51139">
    <property type="entry name" value="GTF2I"/>
    <property type="match status" value="1"/>
</dbReference>
<dbReference type="Gene3D" id="1.25.40.10">
    <property type="entry name" value="Tetratricopeptide repeat domain"/>
    <property type="match status" value="1"/>
</dbReference>
<dbReference type="PANTHER" id="PTHR46035:SF1">
    <property type="entry name" value="TETRATRICOPEPTIDE REPEAT PROTEIN 4"/>
    <property type="match status" value="1"/>
</dbReference>
<dbReference type="GO" id="GO:0006457">
    <property type="term" value="P:protein folding"/>
    <property type="evidence" value="ECO:0007669"/>
    <property type="project" value="TreeGrafter"/>
</dbReference>
<dbReference type="GO" id="GO:0005829">
    <property type="term" value="C:cytosol"/>
    <property type="evidence" value="ECO:0007669"/>
    <property type="project" value="TreeGrafter"/>
</dbReference>
<reference evidence="5" key="1">
    <citation type="submission" date="2009-03" db="EMBL/GenBank/DDBJ databases">
        <title>Caligus clemensi ESTs and full-length cDNAs.</title>
        <authorList>
            <person name="Yasuike M."/>
            <person name="von Schalburg K."/>
            <person name="Cooper G."/>
            <person name="Leong J."/>
            <person name="Jones S.R.M."/>
            <person name="Koop B.F."/>
        </authorList>
    </citation>
    <scope>NUCLEOTIDE SEQUENCE</scope>
    <source>
        <tissue evidence="5">Whole</tissue>
    </source>
</reference>
<sequence length="399" mass="46733">MDIKGLREQMANMDESQRRVFLEKMDRELDQYIDGLESNSSRYVDGWYEDSWEKEMEDHPFFATSASQKDSEMSPLMQGIQDLKYSPEENSPEELAINYKEDGNYGFRFKKYRIAICAYSEGLKYSKELPELRATLLNNRASAHFYLGNYRSSLMDARLAVKTDPSHLKALIRGAKCASELSRYEESMEFCDKVLSLFPGHEEIRALRSKVLTKKSEKERNERKKALHLKKEKTDFDSLMKEIKTRGIQLSFSKRKDPEDCSLEDLVPVHPYAPQAQRVHLREGSLIWPLIFVYPEFHQSDFIQEFSEEDLFRDHINAVFDPQAEPPPWDSQNHYLPSEVQAFFKVAERDSIVKIETGKQSLKDVLCDKRFCVVDGLPEIIILSRKSEFYMEYIKKVYK</sequence>
<evidence type="ECO:0000259" key="4">
    <source>
        <dbReference type="Pfam" id="PF18972"/>
    </source>
</evidence>
<evidence type="ECO:0000256" key="2">
    <source>
        <dbReference type="ARBA" id="ARBA00022803"/>
    </source>
</evidence>
<dbReference type="PANTHER" id="PTHR46035">
    <property type="entry name" value="TETRATRICOPEPTIDE REPEAT PROTEIN 4"/>
    <property type="match status" value="1"/>
</dbReference>
<keyword evidence="1" id="KW-0677">Repeat</keyword>
<dbReference type="AlphaFoldDB" id="C1C1J5"/>
<dbReference type="GO" id="GO:0005634">
    <property type="term" value="C:nucleus"/>
    <property type="evidence" value="ECO:0007669"/>
    <property type="project" value="TreeGrafter"/>
</dbReference>
<dbReference type="GO" id="GO:0051879">
    <property type="term" value="F:Hsp90 protein binding"/>
    <property type="evidence" value="ECO:0007669"/>
    <property type="project" value="InterPro"/>
</dbReference>